<comment type="caution">
    <text evidence="1">The sequence shown here is derived from an EMBL/GenBank/DDBJ whole genome shotgun (WGS) entry which is preliminary data.</text>
</comment>
<evidence type="ECO:0000313" key="2">
    <source>
        <dbReference type="Proteomes" id="UP000254925"/>
    </source>
</evidence>
<accession>A0A370HEI2</accession>
<dbReference type="AlphaFoldDB" id="A0A370HEI2"/>
<protein>
    <submittedName>
        <fullName evidence="1">Uncharacterized protein</fullName>
    </submittedName>
</protein>
<keyword evidence="2" id="KW-1185">Reference proteome</keyword>
<gene>
    <name evidence="1" type="ORF">DES45_11054</name>
</gene>
<name>A0A370HEI2_9HYPH</name>
<dbReference type="Proteomes" id="UP000254925">
    <property type="component" value="Unassembled WGS sequence"/>
</dbReference>
<dbReference type="EMBL" id="QQBB01000010">
    <property type="protein sequence ID" value="RDI55110.1"/>
    <property type="molecule type" value="Genomic_DNA"/>
</dbReference>
<proteinExistence type="predicted"/>
<reference evidence="1 2" key="1">
    <citation type="submission" date="2018-07" db="EMBL/GenBank/DDBJ databases">
        <title>Genomic Encyclopedia of Type Strains, Phase IV (KMG-IV): sequencing the most valuable type-strain genomes for metagenomic binning, comparative biology and taxonomic classification.</title>
        <authorList>
            <person name="Goeker M."/>
        </authorList>
    </citation>
    <scope>NUCLEOTIDE SEQUENCE [LARGE SCALE GENOMIC DNA]</scope>
    <source>
        <strain evidence="1 2">DSM 14364</strain>
    </source>
</reference>
<dbReference type="RefSeq" id="WP_245571819.1">
    <property type="nucleotide sequence ID" value="NZ_QQBB01000010.1"/>
</dbReference>
<sequence length="72" mass="7719">MAEAITRRPARIATKLGILGGALYTLTPHVAQTVTNAIYRAFPDDHDADGKGVEAPSVEQVVLGRLLHGIHF</sequence>
<evidence type="ECO:0000313" key="1">
    <source>
        <dbReference type="EMBL" id="RDI55110.1"/>
    </source>
</evidence>
<organism evidence="1 2">
    <name type="scientific">Microvirga subterranea</name>
    <dbReference type="NCBI Taxonomy" id="186651"/>
    <lineage>
        <taxon>Bacteria</taxon>
        <taxon>Pseudomonadati</taxon>
        <taxon>Pseudomonadota</taxon>
        <taxon>Alphaproteobacteria</taxon>
        <taxon>Hyphomicrobiales</taxon>
        <taxon>Methylobacteriaceae</taxon>
        <taxon>Microvirga</taxon>
    </lineage>
</organism>